<dbReference type="InterPro" id="IPR009000">
    <property type="entry name" value="Transl_B-barrel_sf"/>
</dbReference>
<dbReference type="FunFam" id="3.30.70.870:FF:000003">
    <property type="entry name" value="GTP-binding protein TypA"/>
    <property type="match status" value="1"/>
</dbReference>
<sequence>MDNTKIRNVAIIAHIDHGKTTLVDFLLKQSHTFRDNAEEMSKTLIMDSGDLERERGITILAKNNAIHYKEYKINIIDTPGHADFGGEVERTLAMADGCILLVDAQEGPMPQTRFVLQKALDLNLKPIVVINKIDKPARRIPEVIEEINNLFLELAVHESQLEFPVLYAVGRDGKAFETLPEGSIESIPGSLEPLFEKIISYIPAPTGNPDEPLQMLVTALDYDDFKGVYAIGKIARGKATPRTAVVMITPDGTTKKSRIENVYVWDGLSRKEADEVVAGDIAAVTGFEKIGINTTICDEKTPEALPSVAIEEPTLKIAVGANTSPFVGQDGNLLTSRQIKDRLEKELETNVSLRMEIAGEKFLISGRGELHLSILLETLRREGFELEVSKPSVVTKIENGVTLEPFEEVIIDVPETYRGTIVSELAKRKAKLTDTFPHASDVRFVYEMSTRSLLGLRNTLVTLTRGSFVLNSRFLHFGPEEAAVQKTRKGVLVAHEAGKALAFGLDIAQGRGTTFIGPGVDVYEGMIVGENAKEDDIDINVCKGKQLTNMRSKSSDGITQLAPPVILTLEQALDFIEDDELLEITPKNLRLRKKYLSKVERSKHKKKE</sequence>
<evidence type="ECO:0000259" key="4">
    <source>
        <dbReference type="PROSITE" id="PS51722"/>
    </source>
</evidence>
<dbReference type="InterPro" id="IPR042116">
    <property type="entry name" value="TypA/BipA_C"/>
</dbReference>
<organism evidence="5 6">
    <name type="scientific">Candidatus Ryanbacteria bacterium RIFCSPHIGHO2_01_FULL_48_27</name>
    <dbReference type="NCBI Taxonomy" id="1802115"/>
    <lineage>
        <taxon>Bacteria</taxon>
        <taxon>Candidatus Ryaniibacteriota</taxon>
    </lineage>
</organism>
<protein>
    <recommendedName>
        <fullName evidence="3">50S ribosomal subunit assembly factor BipA</fullName>
    </recommendedName>
</protein>
<dbReference type="InterPro" id="IPR047042">
    <property type="entry name" value="BipA_II"/>
</dbReference>
<dbReference type="CDD" id="cd01891">
    <property type="entry name" value="TypA_BipA"/>
    <property type="match status" value="1"/>
</dbReference>
<dbReference type="Proteomes" id="UP000177785">
    <property type="component" value="Unassembled WGS sequence"/>
</dbReference>
<dbReference type="Pfam" id="PF21018">
    <property type="entry name" value="BipA_C"/>
    <property type="match status" value="1"/>
</dbReference>
<gene>
    <name evidence="5" type="ORF">A2756_00155</name>
</gene>
<dbReference type="Pfam" id="PF00009">
    <property type="entry name" value="GTP_EFTU"/>
    <property type="match status" value="1"/>
</dbReference>
<dbReference type="InterPro" id="IPR035651">
    <property type="entry name" value="BipA_V"/>
</dbReference>
<dbReference type="SUPFAM" id="SSF52540">
    <property type="entry name" value="P-loop containing nucleoside triphosphate hydrolases"/>
    <property type="match status" value="1"/>
</dbReference>
<name>A0A1G2G5E6_9BACT</name>
<dbReference type="EMBL" id="MHNL01000006">
    <property type="protein sequence ID" value="OGZ45417.1"/>
    <property type="molecule type" value="Genomic_DNA"/>
</dbReference>
<dbReference type="PROSITE" id="PS00301">
    <property type="entry name" value="G_TR_1"/>
    <property type="match status" value="1"/>
</dbReference>
<dbReference type="AlphaFoldDB" id="A0A1G2G5E6"/>
<dbReference type="Gene3D" id="3.30.70.240">
    <property type="match status" value="1"/>
</dbReference>
<dbReference type="CDD" id="cd03710">
    <property type="entry name" value="BipA_TypA_C"/>
    <property type="match status" value="1"/>
</dbReference>
<evidence type="ECO:0000313" key="6">
    <source>
        <dbReference type="Proteomes" id="UP000177785"/>
    </source>
</evidence>
<dbReference type="Gene3D" id="3.30.70.870">
    <property type="entry name" value="Elongation Factor G (Translational Gtpase), domain 3"/>
    <property type="match status" value="1"/>
</dbReference>
<dbReference type="InterPro" id="IPR031157">
    <property type="entry name" value="G_TR_CS"/>
</dbReference>
<dbReference type="InterPro" id="IPR027417">
    <property type="entry name" value="P-loop_NTPase"/>
</dbReference>
<dbReference type="PANTHER" id="PTHR42908">
    <property type="entry name" value="TRANSLATION ELONGATION FACTOR-RELATED"/>
    <property type="match status" value="1"/>
</dbReference>
<evidence type="ECO:0000256" key="1">
    <source>
        <dbReference type="ARBA" id="ARBA00022741"/>
    </source>
</evidence>
<dbReference type="GO" id="GO:0005829">
    <property type="term" value="C:cytosol"/>
    <property type="evidence" value="ECO:0007669"/>
    <property type="project" value="TreeGrafter"/>
</dbReference>
<evidence type="ECO:0000313" key="5">
    <source>
        <dbReference type="EMBL" id="OGZ45417.1"/>
    </source>
</evidence>
<dbReference type="SUPFAM" id="SSF54980">
    <property type="entry name" value="EF-G C-terminal domain-like"/>
    <property type="match status" value="2"/>
</dbReference>
<dbReference type="InterPro" id="IPR048876">
    <property type="entry name" value="BipA_C"/>
</dbReference>
<dbReference type="InterPro" id="IPR053905">
    <property type="entry name" value="EF-G-like_DII"/>
</dbReference>
<accession>A0A1G2G5E6</accession>
<dbReference type="PROSITE" id="PS51722">
    <property type="entry name" value="G_TR_2"/>
    <property type="match status" value="1"/>
</dbReference>
<dbReference type="FunFam" id="3.40.50.300:FF:000055">
    <property type="entry name" value="GTP-binding protein TypA"/>
    <property type="match status" value="1"/>
</dbReference>
<dbReference type="GO" id="GO:1990904">
    <property type="term" value="C:ribonucleoprotein complex"/>
    <property type="evidence" value="ECO:0007669"/>
    <property type="project" value="TreeGrafter"/>
</dbReference>
<dbReference type="Gene3D" id="2.40.30.10">
    <property type="entry name" value="Translation factors"/>
    <property type="match status" value="1"/>
</dbReference>
<evidence type="ECO:0000256" key="3">
    <source>
        <dbReference type="ARBA" id="ARBA00035722"/>
    </source>
</evidence>
<reference evidence="5 6" key="1">
    <citation type="journal article" date="2016" name="Nat. Commun.">
        <title>Thousands of microbial genomes shed light on interconnected biogeochemical processes in an aquifer system.</title>
        <authorList>
            <person name="Anantharaman K."/>
            <person name="Brown C.T."/>
            <person name="Hug L.A."/>
            <person name="Sharon I."/>
            <person name="Castelle C.J."/>
            <person name="Probst A.J."/>
            <person name="Thomas B.C."/>
            <person name="Singh A."/>
            <person name="Wilkins M.J."/>
            <person name="Karaoz U."/>
            <person name="Brodie E.L."/>
            <person name="Williams K.H."/>
            <person name="Hubbard S.S."/>
            <person name="Banfield J.F."/>
        </authorList>
    </citation>
    <scope>NUCLEOTIDE SEQUENCE [LARGE SCALE GENOMIC DNA]</scope>
</reference>
<dbReference type="GO" id="GO:0003924">
    <property type="term" value="F:GTPase activity"/>
    <property type="evidence" value="ECO:0007669"/>
    <property type="project" value="InterPro"/>
</dbReference>
<dbReference type="STRING" id="1802115.A2756_00155"/>
<dbReference type="FunFam" id="2.40.50.250:FF:000001">
    <property type="entry name" value="GTP-binding protein TypA"/>
    <property type="match status" value="1"/>
</dbReference>
<keyword evidence="2" id="KW-0342">GTP-binding</keyword>
<dbReference type="InterPro" id="IPR047041">
    <property type="entry name" value="BipA_GTP-bd_dom"/>
</dbReference>
<dbReference type="GO" id="GO:0005525">
    <property type="term" value="F:GTP binding"/>
    <property type="evidence" value="ECO:0007669"/>
    <property type="project" value="UniProtKB-KW"/>
</dbReference>
<dbReference type="SUPFAM" id="SSF50447">
    <property type="entry name" value="Translation proteins"/>
    <property type="match status" value="1"/>
</dbReference>
<dbReference type="Pfam" id="PF22042">
    <property type="entry name" value="EF-G_D2"/>
    <property type="match status" value="1"/>
</dbReference>
<dbReference type="InterPro" id="IPR000640">
    <property type="entry name" value="EFG_V-like"/>
</dbReference>
<dbReference type="NCBIfam" id="TIGR01394">
    <property type="entry name" value="TypA_BipA"/>
    <property type="match status" value="1"/>
</dbReference>
<evidence type="ECO:0000256" key="2">
    <source>
        <dbReference type="ARBA" id="ARBA00023134"/>
    </source>
</evidence>
<dbReference type="PANTHER" id="PTHR42908:SF8">
    <property type="entry name" value="TR-TYPE G DOMAIN-CONTAINING PROTEIN"/>
    <property type="match status" value="1"/>
</dbReference>
<dbReference type="NCBIfam" id="TIGR00231">
    <property type="entry name" value="small_GTP"/>
    <property type="match status" value="1"/>
</dbReference>
<comment type="caution">
    <text evidence="5">The sequence shown here is derived from an EMBL/GenBank/DDBJ whole genome shotgun (WGS) entry which is preliminary data.</text>
</comment>
<feature type="domain" description="Tr-type G" evidence="4">
    <location>
        <begin position="4"/>
        <end position="206"/>
    </location>
</feature>
<dbReference type="CDD" id="cd03691">
    <property type="entry name" value="BipA_TypA_II"/>
    <property type="match status" value="1"/>
</dbReference>
<dbReference type="InterPro" id="IPR035647">
    <property type="entry name" value="EFG_III/V"/>
</dbReference>
<dbReference type="Gene3D" id="3.40.50.300">
    <property type="entry name" value="P-loop containing nucleotide triphosphate hydrolases"/>
    <property type="match status" value="1"/>
</dbReference>
<dbReference type="InterPro" id="IPR000795">
    <property type="entry name" value="T_Tr_GTP-bd_dom"/>
</dbReference>
<dbReference type="PRINTS" id="PR00315">
    <property type="entry name" value="ELONGATNFCT"/>
</dbReference>
<proteinExistence type="predicted"/>
<dbReference type="Gene3D" id="2.40.50.250">
    <property type="entry name" value="bipa protein"/>
    <property type="match status" value="1"/>
</dbReference>
<dbReference type="InterPro" id="IPR006298">
    <property type="entry name" value="BipA"/>
</dbReference>
<dbReference type="Pfam" id="PF00679">
    <property type="entry name" value="EFG_C"/>
    <property type="match status" value="1"/>
</dbReference>
<keyword evidence="1" id="KW-0547">Nucleotide-binding</keyword>
<dbReference type="InterPro" id="IPR005225">
    <property type="entry name" value="Small_GTP-bd"/>
</dbReference>